<keyword evidence="1" id="KW-1133">Transmembrane helix</keyword>
<feature type="non-terminal residue" evidence="2">
    <location>
        <position position="61"/>
    </location>
</feature>
<sequence>MDIPEKCPGKEDKIYTIINLIRLAISCVILYFLHWGFTIGFLIYWIVFIFIFFDRYLCNRC</sequence>
<comment type="caution">
    <text evidence="2">The sequence shown here is derived from an EMBL/GenBank/DDBJ whole genome shotgun (WGS) entry which is preliminary data.</text>
</comment>
<proteinExistence type="predicted"/>
<organism evidence="2">
    <name type="scientific">marine sediment metagenome</name>
    <dbReference type="NCBI Taxonomy" id="412755"/>
    <lineage>
        <taxon>unclassified sequences</taxon>
        <taxon>metagenomes</taxon>
        <taxon>ecological metagenomes</taxon>
    </lineage>
</organism>
<evidence type="ECO:0000313" key="2">
    <source>
        <dbReference type="EMBL" id="GAH12923.1"/>
    </source>
</evidence>
<accession>X1EWC1</accession>
<feature type="transmembrane region" description="Helical" evidence="1">
    <location>
        <begin position="39"/>
        <end position="58"/>
    </location>
</feature>
<name>X1EWC1_9ZZZZ</name>
<dbReference type="AlphaFoldDB" id="X1EWC1"/>
<reference evidence="2" key="1">
    <citation type="journal article" date="2014" name="Front. Microbiol.">
        <title>High frequency of phylogenetically diverse reductive dehalogenase-homologous genes in deep subseafloor sedimentary metagenomes.</title>
        <authorList>
            <person name="Kawai M."/>
            <person name="Futagami T."/>
            <person name="Toyoda A."/>
            <person name="Takaki Y."/>
            <person name="Nishi S."/>
            <person name="Hori S."/>
            <person name="Arai W."/>
            <person name="Tsubouchi T."/>
            <person name="Morono Y."/>
            <person name="Uchiyama I."/>
            <person name="Ito T."/>
            <person name="Fujiyama A."/>
            <person name="Inagaki F."/>
            <person name="Takami H."/>
        </authorList>
    </citation>
    <scope>NUCLEOTIDE SEQUENCE</scope>
    <source>
        <strain evidence="2">Expedition CK06-06</strain>
    </source>
</reference>
<evidence type="ECO:0000256" key="1">
    <source>
        <dbReference type="SAM" id="Phobius"/>
    </source>
</evidence>
<protein>
    <submittedName>
        <fullName evidence="2">Uncharacterized protein</fullName>
    </submittedName>
</protein>
<keyword evidence="1" id="KW-0812">Transmembrane</keyword>
<keyword evidence="1" id="KW-0472">Membrane</keyword>
<gene>
    <name evidence="2" type="ORF">S01H4_58179</name>
</gene>
<dbReference type="EMBL" id="BART01033956">
    <property type="protein sequence ID" value="GAH12923.1"/>
    <property type="molecule type" value="Genomic_DNA"/>
</dbReference>